<dbReference type="Proteomes" id="UP001057279">
    <property type="component" value="Linkage Group LG09"/>
</dbReference>
<proteinExistence type="predicted"/>
<comment type="caution">
    <text evidence="1">The sequence shown here is derived from an EMBL/GenBank/DDBJ whole genome shotgun (WGS) entry which is preliminary data.</text>
</comment>
<name>A0ACB9UY38_9CETA</name>
<keyword evidence="2" id="KW-1185">Reference proteome</keyword>
<protein>
    <submittedName>
        <fullName evidence="1">Uncharacterized protein</fullName>
    </submittedName>
</protein>
<evidence type="ECO:0000313" key="2">
    <source>
        <dbReference type="Proteomes" id="UP001057279"/>
    </source>
</evidence>
<reference evidence="1" key="1">
    <citation type="submission" date="2022-03" db="EMBL/GenBank/DDBJ databases">
        <title>Genomic analyses of argali, domestic sheep and their hybrids provide insights into chromosomal evolution, heterosis and genetic basis of agronomic traits.</title>
        <authorList>
            <person name="Li M."/>
        </authorList>
    </citation>
    <scope>NUCLEOTIDE SEQUENCE</scope>
    <source>
        <strain evidence="1">F1 hybrid</strain>
    </source>
</reference>
<gene>
    <name evidence="1" type="ORF">MJG53_009651</name>
</gene>
<sequence length="811" mass="90571">MESFLSKILAEYLAHNRTVKFSDFKINKLALDGQTTGYGQEGKFSGPLKPMEFSIFEGQEPSQLIFQFKANPPAVTFKLTGETDGIFQIQPDGLLYHNKSLDRETRAVHRLQVSALDAQGNTVEGPVPVTIEVKDINDNRPVFLQQHYEGSVRQNSRPGKPFMYVNATDLDDPATLNGQLIYQILMQLPKVNNVMYFQINNQTGGISLTPQGSQELDPLKNPQYKLVVSVADMGGLTEHSFSDSVPVDITVKENIWKPPEPVEIEENSTKPYPFKITQVQWNDPGALYSLLDKENTPRFPFSIDQEGDIYVTQPLDREEKDAYVFYAVAKDEQGKPLSKPLEIQVKVKDINDNPPTCSSPVTVLEVQENEQIGSSIGTLIAHDMDEENTVNSVLEYRIVDQTPKVPQDGLFLVQEYSGTLQLVLQSLHKRDTPQYNLSVQVSDKDFKTLCFVQINVIDINDQIPIFEKSDYGNLTFPEDTAVGSVILTIQATDTDEPHTGSSKILYRITQGDSEGRLEIETDPQTNTGYVKLKKPLDFETVAIHNIVVQAENPEPLVPGVQYNANSSATFRLMVTDVNEAPQFSQQVFEAKVSEAVAKGTKVGNMTAKDPEGLDVSYSLRGDKRGWLRIDPATGEIFSVAQLDREAESLYRVQVVATEVGGSYLSSTAQFHLTLTDVNDNPPRLVKEYTGLFFCYPLKAPGSLIFEATDDDELTFRGRHFTFSLGSESLQKDWEVSKINGTHAHLSTKHTGFEERVYNISIRISDGDRQPLEGIVSLPGIILAVVFFRMKRDKGQHKAESAQASEVKPLRN</sequence>
<organism evidence="1 2">
    <name type="scientific">Ovis ammon polii x Ovis aries</name>
    <dbReference type="NCBI Taxonomy" id="2918886"/>
    <lineage>
        <taxon>Eukaryota</taxon>
        <taxon>Metazoa</taxon>
        <taxon>Chordata</taxon>
        <taxon>Craniata</taxon>
        <taxon>Vertebrata</taxon>
        <taxon>Euteleostomi</taxon>
        <taxon>Mammalia</taxon>
        <taxon>Eutheria</taxon>
        <taxon>Laurasiatheria</taxon>
        <taxon>Artiodactyla</taxon>
        <taxon>Ruminantia</taxon>
        <taxon>Pecora</taxon>
        <taxon>Bovidae</taxon>
        <taxon>Caprinae</taxon>
        <taxon>Ovis</taxon>
    </lineage>
</organism>
<dbReference type="EMBL" id="CM043034">
    <property type="protein sequence ID" value="KAI4582126.1"/>
    <property type="molecule type" value="Genomic_DNA"/>
</dbReference>
<accession>A0ACB9UY38</accession>
<evidence type="ECO:0000313" key="1">
    <source>
        <dbReference type="EMBL" id="KAI4582126.1"/>
    </source>
</evidence>